<dbReference type="PROSITE" id="PS00107">
    <property type="entry name" value="PROTEIN_KINASE_ATP"/>
    <property type="match status" value="1"/>
</dbReference>
<dbReference type="CDD" id="cd14008">
    <property type="entry name" value="STKc_LKB1_CaMKK"/>
    <property type="match status" value="1"/>
</dbReference>
<organism evidence="7 8">
    <name type="scientific">Leucocoprinus birnbaumii</name>
    <dbReference type="NCBI Taxonomy" id="56174"/>
    <lineage>
        <taxon>Eukaryota</taxon>
        <taxon>Fungi</taxon>
        <taxon>Dikarya</taxon>
        <taxon>Basidiomycota</taxon>
        <taxon>Agaricomycotina</taxon>
        <taxon>Agaricomycetes</taxon>
        <taxon>Agaricomycetidae</taxon>
        <taxon>Agaricales</taxon>
        <taxon>Agaricineae</taxon>
        <taxon>Agaricaceae</taxon>
        <taxon>Leucocoprinus</taxon>
    </lineage>
</organism>
<dbReference type="Gene3D" id="1.10.510.10">
    <property type="entry name" value="Transferase(Phosphotransferase) domain 1"/>
    <property type="match status" value="1"/>
</dbReference>
<feature type="region of interest" description="Disordered" evidence="5">
    <location>
        <begin position="265"/>
        <end position="289"/>
    </location>
</feature>
<evidence type="ECO:0000256" key="1">
    <source>
        <dbReference type="ARBA" id="ARBA00022741"/>
    </source>
</evidence>
<dbReference type="GO" id="GO:0005737">
    <property type="term" value="C:cytoplasm"/>
    <property type="evidence" value="ECO:0007669"/>
    <property type="project" value="TreeGrafter"/>
</dbReference>
<reference evidence="7" key="1">
    <citation type="submission" date="2022-07" db="EMBL/GenBank/DDBJ databases">
        <title>Genome Sequence of Leucocoprinus birnbaumii.</title>
        <authorList>
            <person name="Buettner E."/>
        </authorList>
    </citation>
    <scope>NUCLEOTIDE SEQUENCE</scope>
    <source>
        <strain evidence="7">VT141</strain>
    </source>
</reference>
<evidence type="ECO:0000256" key="2">
    <source>
        <dbReference type="ARBA" id="ARBA00022840"/>
    </source>
</evidence>
<dbReference type="PROSITE" id="PS00108">
    <property type="entry name" value="PROTEIN_KINASE_ST"/>
    <property type="match status" value="1"/>
</dbReference>
<feature type="region of interest" description="Disordered" evidence="5">
    <location>
        <begin position="1"/>
        <end position="23"/>
    </location>
</feature>
<keyword evidence="1 3" id="KW-0547">Nucleotide-binding</keyword>
<evidence type="ECO:0000256" key="3">
    <source>
        <dbReference type="PROSITE-ProRule" id="PRU10141"/>
    </source>
</evidence>
<dbReference type="SUPFAM" id="SSF56112">
    <property type="entry name" value="Protein kinase-like (PK-like)"/>
    <property type="match status" value="1"/>
</dbReference>
<keyword evidence="4" id="KW-0723">Serine/threonine-protein kinase</keyword>
<protein>
    <recommendedName>
        <fullName evidence="6">Protein kinase domain-containing protein</fullName>
    </recommendedName>
</protein>
<dbReference type="GO" id="GO:0005524">
    <property type="term" value="F:ATP binding"/>
    <property type="evidence" value="ECO:0007669"/>
    <property type="project" value="UniProtKB-UniRule"/>
</dbReference>
<evidence type="ECO:0000313" key="7">
    <source>
        <dbReference type="EMBL" id="KAJ3570267.1"/>
    </source>
</evidence>
<comment type="similarity">
    <text evidence="4">Belongs to the protein kinase superfamily.</text>
</comment>
<feature type="domain" description="Protein kinase" evidence="6">
    <location>
        <begin position="43"/>
        <end position="398"/>
    </location>
</feature>
<dbReference type="InterPro" id="IPR000719">
    <property type="entry name" value="Prot_kinase_dom"/>
</dbReference>
<comment type="caution">
    <text evidence="7">The sequence shown here is derived from an EMBL/GenBank/DDBJ whole genome shotgun (WGS) entry which is preliminary data.</text>
</comment>
<dbReference type="InterPro" id="IPR011009">
    <property type="entry name" value="Kinase-like_dom_sf"/>
</dbReference>
<dbReference type="GO" id="GO:0004674">
    <property type="term" value="F:protein serine/threonine kinase activity"/>
    <property type="evidence" value="ECO:0007669"/>
    <property type="project" value="UniProtKB-KW"/>
</dbReference>
<name>A0AAD5VUJ6_9AGAR</name>
<dbReference type="AlphaFoldDB" id="A0AAD5VUJ6"/>
<dbReference type="PANTHER" id="PTHR44167:SF24">
    <property type="entry name" value="SERINE_THREONINE-PROTEIN KINASE CHK2"/>
    <property type="match status" value="1"/>
</dbReference>
<dbReference type="GO" id="GO:0044773">
    <property type="term" value="P:mitotic DNA damage checkpoint signaling"/>
    <property type="evidence" value="ECO:0007669"/>
    <property type="project" value="TreeGrafter"/>
</dbReference>
<dbReference type="InterPro" id="IPR017441">
    <property type="entry name" value="Protein_kinase_ATP_BS"/>
</dbReference>
<dbReference type="PROSITE" id="PS50011">
    <property type="entry name" value="PROTEIN_KINASE_DOM"/>
    <property type="match status" value="1"/>
</dbReference>
<evidence type="ECO:0000256" key="4">
    <source>
        <dbReference type="RuleBase" id="RU000304"/>
    </source>
</evidence>
<dbReference type="GO" id="GO:0005634">
    <property type="term" value="C:nucleus"/>
    <property type="evidence" value="ECO:0007669"/>
    <property type="project" value="TreeGrafter"/>
</dbReference>
<dbReference type="Gene3D" id="3.30.200.20">
    <property type="entry name" value="Phosphorylase Kinase, domain 1"/>
    <property type="match status" value="1"/>
</dbReference>
<sequence length="448" mass="51524">MPQSSRAWEKSSQRGPPFDPPEPVQITVELTATRNRKREINQYWKEARIGKGRHGEVYMCHLEEDMDRKVAMKIVKRSNPRDKIKLLRRNYQQSETTFGTDRPYPMNSTENSIRKEIAIMKKCRHPNIVQLFEVIDDPRQEKIFMVMEYCPGGPVQWATEAREPILRLEQIRRIMRDVVVGLEYLHSLGIIHRDIKPSNLLYSQDRTIVKIIDFGVSHYNSQRSMPQFASRSTPEDASLFPDSDLQKTLGTPNFLAPEVVWFDDSDSDSSETDSNRSSVTVGEKASMPKARPPITEALDIWALGVTFYCLLFGQTPFSAPASTNDNIHHNEWMLYNQICTQDWEVGETMTMERIPTGGRHPKDATSQGHAAISLLDSMLQKNPLTRITASNLKRHPWMLTNLANPKEWLQLTSPCPVPNTSTSTPKTVLPICRWLYSLNQRLTRLRFK</sequence>
<feature type="binding site" evidence="3">
    <location>
        <position position="73"/>
    </location>
    <ligand>
        <name>ATP</name>
        <dbReference type="ChEBI" id="CHEBI:30616"/>
    </ligand>
</feature>
<dbReference type="EMBL" id="JANIEX010000246">
    <property type="protein sequence ID" value="KAJ3570267.1"/>
    <property type="molecule type" value="Genomic_DNA"/>
</dbReference>
<dbReference type="Pfam" id="PF00069">
    <property type="entry name" value="Pkinase"/>
    <property type="match status" value="2"/>
</dbReference>
<proteinExistence type="inferred from homology"/>
<dbReference type="PANTHER" id="PTHR44167">
    <property type="entry name" value="OVARIAN-SPECIFIC SERINE/THREONINE-PROTEIN KINASE LOK-RELATED"/>
    <property type="match status" value="1"/>
</dbReference>
<evidence type="ECO:0000256" key="5">
    <source>
        <dbReference type="SAM" id="MobiDB-lite"/>
    </source>
</evidence>
<gene>
    <name evidence="7" type="ORF">NP233_g4516</name>
</gene>
<evidence type="ECO:0000313" key="8">
    <source>
        <dbReference type="Proteomes" id="UP001213000"/>
    </source>
</evidence>
<keyword evidence="2 3" id="KW-0067">ATP-binding</keyword>
<accession>A0AAD5VUJ6</accession>
<dbReference type="SMART" id="SM00220">
    <property type="entry name" value="S_TKc"/>
    <property type="match status" value="1"/>
</dbReference>
<dbReference type="InterPro" id="IPR008271">
    <property type="entry name" value="Ser/Thr_kinase_AS"/>
</dbReference>
<dbReference type="Proteomes" id="UP001213000">
    <property type="component" value="Unassembled WGS sequence"/>
</dbReference>
<evidence type="ECO:0000259" key="6">
    <source>
        <dbReference type="PROSITE" id="PS50011"/>
    </source>
</evidence>
<keyword evidence="4" id="KW-0418">Kinase</keyword>
<keyword evidence="4" id="KW-0808">Transferase</keyword>
<keyword evidence="8" id="KW-1185">Reference proteome</keyword>